<feature type="signal peptide" evidence="2">
    <location>
        <begin position="1"/>
        <end position="20"/>
    </location>
</feature>
<sequence length="128" mass="13923">MASLKKCIVLFLSILLVVSSDFHRKVSGLRILEGEQWLKQTTDLIIQSLPRGSVPSSGASPCTNIPGGKRRGRCALERNNIKEEKNIISAQIDNIQSPPPSSSSLAYPNNMVQFGTANSENNNTQNQG</sequence>
<protein>
    <submittedName>
        <fullName evidence="3">Uncharacterized protein</fullName>
    </submittedName>
</protein>
<evidence type="ECO:0000313" key="3">
    <source>
        <dbReference type="EMBL" id="MCD9642444.1"/>
    </source>
</evidence>
<organism evidence="3 4">
    <name type="scientific">Datura stramonium</name>
    <name type="common">Jimsonweed</name>
    <name type="synonym">Common thornapple</name>
    <dbReference type="NCBI Taxonomy" id="4076"/>
    <lineage>
        <taxon>Eukaryota</taxon>
        <taxon>Viridiplantae</taxon>
        <taxon>Streptophyta</taxon>
        <taxon>Embryophyta</taxon>
        <taxon>Tracheophyta</taxon>
        <taxon>Spermatophyta</taxon>
        <taxon>Magnoliopsida</taxon>
        <taxon>eudicotyledons</taxon>
        <taxon>Gunneridae</taxon>
        <taxon>Pentapetalae</taxon>
        <taxon>asterids</taxon>
        <taxon>lamiids</taxon>
        <taxon>Solanales</taxon>
        <taxon>Solanaceae</taxon>
        <taxon>Solanoideae</taxon>
        <taxon>Datureae</taxon>
        <taxon>Datura</taxon>
    </lineage>
</organism>
<name>A0ABS8V8G3_DATST</name>
<evidence type="ECO:0000256" key="1">
    <source>
        <dbReference type="SAM" id="MobiDB-lite"/>
    </source>
</evidence>
<feature type="compositionally biased region" description="Polar residues" evidence="1">
    <location>
        <begin position="54"/>
        <end position="63"/>
    </location>
</feature>
<evidence type="ECO:0000256" key="2">
    <source>
        <dbReference type="SAM" id="SignalP"/>
    </source>
</evidence>
<accession>A0ABS8V8G3</accession>
<dbReference type="Proteomes" id="UP000823775">
    <property type="component" value="Unassembled WGS sequence"/>
</dbReference>
<reference evidence="3 4" key="1">
    <citation type="journal article" date="2021" name="BMC Genomics">
        <title>Datura genome reveals duplications of psychoactive alkaloid biosynthetic genes and high mutation rate following tissue culture.</title>
        <authorList>
            <person name="Rajewski A."/>
            <person name="Carter-House D."/>
            <person name="Stajich J."/>
            <person name="Litt A."/>
        </authorList>
    </citation>
    <scope>NUCLEOTIDE SEQUENCE [LARGE SCALE GENOMIC DNA]</scope>
    <source>
        <strain evidence="3">AR-01</strain>
    </source>
</reference>
<proteinExistence type="predicted"/>
<keyword evidence="2" id="KW-0732">Signal</keyword>
<dbReference type="PANTHER" id="PTHR33592">
    <property type="entry name" value="TRANSMEMBRANE PROTEIN"/>
    <property type="match status" value="1"/>
</dbReference>
<feature type="region of interest" description="Disordered" evidence="1">
    <location>
        <begin position="93"/>
        <end position="128"/>
    </location>
</feature>
<feature type="chain" id="PRO_5046661920" evidence="2">
    <location>
        <begin position="21"/>
        <end position="128"/>
    </location>
</feature>
<keyword evidence="4" id="KW-1185">Reference proteome</keyword>
<gene>
    <name evidence="3" type="ORF">HAX54_029272</name>
</gene>
<dbReference type="EMBL" id="JACEIK010003621">
    <property type="protein sequence ID" value="MCD9642444.1"/>
    <property type="molecule type" value="Genomic_DNA"/>
</dbReference>
<dbReference type="PANTHER" id="PTHR33592:SF10">
    <property type="entry name" value="TRANSMEMBRANE PROTEIN"/>
    <property type="match status" value="1"/>
</dbReference>
<evidence type="ECO:0000313" key="4">
    <source>
        <dbReference type="Proteomes" id="UP000823775"/>
    </source>
</evidence>
<comment type="caution">
    <text evidence="3">The sequence shown here is derived from an EMBL/GenBank/DDBJ whole genome shotgun (WGS) entry which is preliminary data.</text>
</comment>
<feature type="compositionally biased region" description="Polar residues" evidence="1">
    <location>
        <begin position="105"/>
        <end position="128"/>
    </location>
</feature>
<feature type="region of interest" description="Disordered" evidence="1">
    <location>
        <begin position="49"/>
        <end position="69"/>
    </location>
</feature>